<name>A0ABU2BBR9_9CORY</name>
<dbReference type="EMBL" id="JAVDYF010000001">
    <property type="protein sequence ID" value="MDR7356065.1"/>
    <property type="molecule type" value="Genomic_DNA"/>
</dbReference>
<evidence type="ECO:0000313" key="2">
    <source>
        <dbReference type="Proteomes" id="UP001183619"/>
    </source>
</evidence>
<organism evidence="1 2">
    <name type="scientific">Corynebacterium felinum</name>
    <dbReference type="NCBI Taxonomy" id="131318"/>
    <lineage>
        <taxon>Bacteria</taxon>
        <taxon>Bacillati</taxon>
        <taxon>Actinomycetota</taxon>
        <taxon>Actinomycetes</taxon>
        <taxon>Mycobacteriales</taxon>
        <taxon>Corynebacteriaceae</taxon>
        <taxon>Corynebacterium</taxon>
    </lineage>
</organism>
<dbReference type="RefSeq" id="WP_277104492.1">
    <property type="nucleotide sequence ID" value="NZ_BAAAJS010000029.1"/>
</dbReference>
<dbReference type="Proteomes" id="UP001183619">
    <property type="component" value="Unassembled WGS sequence"/>
</dbReference>
<comment type="caution">
    <text evidence="1">The sequence shown here is derived from an EMBL/GenBank/DDBJ whole genome shotgun (WGS) entry which is preliminary data.</text>
</comment>
<gene>
    <name evidence="1" type="ORF">J2S37_002603</name>
</gene>
<reference evidence="1 2" key="1">
    <citation type="submission" date="2023-07" db="EMBL/GenBank/DDBJ databases">
        <title>Sequencing the genomes of 1000 actinobacteria strains.</title>
        <authorList>
            <person name="Klenk H.-P."/>
        </authorList>
    </citation>
    <scope>NUCLEOTIDE SEQUENCE [LARGE SCALE GENOMIC DNA]</scope>
    <source>
        <strain evidence="1 2">DSM 44508</strain>
    </source>
</reference>
<proteinExistence type="predicted"/>
<accession>A0ABU2BBR9</accession>
<evidence type="ECO:0000313" key="1">
    <source>
        <dbReference type="EMBL" id="MDR7356065.1"/>
    </source>
</evidence>
<keyword evidence="2" id="KW-1185">Reference proteome</keyword>
<protein>
    <submittedName>
        <fullName evidence="1">Uncharacterized protein</fullName>
    </submittedName>
</protein>
<sequence length="264" mass="29652">MQPDRAVSIKLNGELDEIEAKTVITALELLTKLVQDFLPSSTKVTMAKLEEGSAILGVHVDEEIEQRLTKGIYQILEDREIPSDWSLKQVKNVHDLAKLSQRSGVESVALVDHENRVLNVLDNSLINAVEKALKELPYSLGSVRGELYSYSASSPTFVAKLRSEARHGVVRIEFDEDLDPQVRSLLRKNVDVYGLIQRHPESNQISYVRVRRIEQAPDTPNYLSGRGIWRDCAPDGISAVELVRRMRDSSNHNGASEVPRAREC</sequence>